<sequence length="85" mass="9808">MERRKDGKSRQDKVPAVTSVHGGLLFVFRRFAYVNREYKVVLSRIPSALEDAHAPLQTSRLKETHEGNGDVWDRGIPELDQNRFD</sequence>
<proteinExistence type="predicted"/>
<feature type="compositionally biased region" description="Basic and acidic residues" evidence="1">
    <location>
        <begin position="60"/>
        <end position="85"/>
    </location>
</feature>
<protein>
    <submittedName>
        <fullName evidence="2">Uncharacterized protein</fullName>
    </submittedName>
</protein>
<organism evidence="2 3">
    <name type="scientific">Liparis tanakae</name>
    <name type="common">Tanaka's snailfish</name>
    <dbReference type="NCBI Taxonomy" id="230148"/>
    <lineage>
        <taxon>Eukaryota</taxon>
        <taxon>Metazoa</taxon>
        <taxon>Chordata</taxon>
        <taxon>Craniata</taxon>
        <taxon>Vertebrata</taxon>
        <taxon>Euteleostomi</taxon>
        <taxon>Actinopterygii</taxon>
        <taxon>Neopterygii</taxon>
        <taxon>Teleostei</taxon>
        <taxon>Neoteleostei</taxon>
        <taxon>Acanthomorphata</taxon>
        <taxon>Eupercaria</taxon>
        <taxon>Perciformes</taxon>
        <taxon>Cottioidei</taxon>
        <taxon>Cottales</taxon>
        <taxon>Liparidae</taxon>
        <taxon>Liparis</taxon>
    </lineage>
</organism>
<evidence type="ECO:0000256" key="1">
    <source>
        <dbReference type="SAM" id="MobiDB-lite"/>
    </source>
</evidence>
<dbReference type="Proteomes" id="UP000314294">
    <property type="component" value="Unassembled WGS sequence"/>
</dbReference>
<evidence type="ECO:0000313" key="3">
    <source>
        <dbReference type="Proteomes" id="UP000314294"/>
    </source>
</evidence>
<reference evidence="2 3" key="1">
    <citation type="submission" date="2019-03" db="EMBL/GenBank/DDBJ databases">
        <title>First draft genome of Liparis tanakae, snailfish: a comprehensive survey of snailfish specific genes.</title>
        <authorList>
            <person name="Kim W."/>
            <person name="Song I."/>
            <person name="Jeong J.-H."/>
            <person name="Kim D."/>
            <person name="Kim S."/>
            <person name="Ryu S."/>
            <person name="Song J.Y."/>
            <person name="Lee S.K."/>
        </authorList>
    </citation>
    <scope>NUCLEOTIDE SEQUENCE [LARGE SCALE GENOMIC DNA]</scope>
    <source>
        <tissue evidence="2">Muscle</tissue>
    </source>
</reference>
<comment type="caution">
    <text evidence="2">The sequence shown here is derived from an EMBL/GenBank/DDBJ whole genome shotgun (WGS) entry which is preliminary data.</text>
</comment>
<dbReference type="EMBL" id="SRLO01000001">
    <property type="protein sequence ID" value="TNN89495.1"/>
    <property type="molecule type" value="Genomic_DNA"/>
</dbReference>
<keyword evidence="3" id="KW-1185">Reference proteome</keyword>
<dbReference type="AlphaFoldDB" id="A0A4Z2JGW4"/>
<name>A0A4Z2JGW4_9TELE</name>
<evidence type="ECO:0000313" key="2">
    <source>
        <dbReference type="EMBL" id="TNN89495.1"/>
    </source>
</evidence>
<accession>A0A4Z2JGW4</accession>
<gene>
    <name evidence="2" type="ORF">EYF80_000098</name>
</gene>
<feature type="region of interest" description="Disordered" evidence="1">
    <location>
        <begin position="56"/>
        <end position="85"/>
    </location>
</feature>